<proteinExistence type="inferred from homology"/>
<dbReference type="PANTHER" id="PTHR42760:SF133">
    <property type="entry name" value="3-OXOACYL-[ACYL-CARRIER-PROTEIN] REDUCTASE"/>
    <property type="match status" value="1"/>
</dbReference>
<accession>A0A231V353</accession>
<dbReference type="InterPro" id="IPR002347">
    <property type="entry name" value="SDR_fam"/>
</dbReference>
<dbReference type="Gene3D" id="3.40.50.720">
    <property type="entry name" value="NAD(P)-binding Rossmann-like Domain"/>
    <property type="match status" value="1"/>
</dbReference>
<dbReference type="EMBL" id="NBYO01000001">
    <property type="protein sequence ID" value="OXT02567.1"/>
    <property type="molecule type" value="Genomic_DNA"/>
</dbReference>
<dbReference type="GO" id="GO:0006633">
    <property type="term" value="P:fatty acid biosynthetic process"/>
    <property type="evidence" value="ECO:0007669"/>
    <property type="project" value="TreeGrafter"/>
</dbReference>
<dbReference type="AlphaFoldDB" id="A0A231V353"/>
<dbReference type="GO" id="GO:0048038">
    <property type="term" value="F:quinone binding"/>
    <property type="evidence" value="ECO:0007669"/>
    <property type="project" value="TreeGrafter"/>
</dbReference>
<keyword evidence="2" id="KW-0560">Oxidoreductase</keyword>
<dbReference type="InterPro" id="IPR057326">
    <property type="entry name" value="KR_dom"/>
</dbReference>
<evidence type="ECO:0000259" key="3">
    <source>
        <dbReference type="SMART" id="SM00822"/>
    </source>
</evidence>
<feature type="domain" description="Ketoreductase" evidence="3">
    <location>
        <begin position="6"/>
        <end position="182"/>
    </location>
</feature>
<dbReference type="InterPro" id="IPR036291">
    <property type="entry name" value="NAD(P)-bd_dom_sf"/>
</dbReference>
<protein>
    <submittedName>
        <fullName evidence="4">Dehydrogenase</fullName>
    </submittedName>
</protein>
<dbReference type="SUPFAM" id="SSF51735">
    <property type="entry name" value="NAD(P)-binding Rossmann-fold domains"/>
    <property type="match status" value="1"/>
</dbReference>
<dbReference type="Proteomes" id="UP000215405">
    <property type="component" value="Unassembled WGS sequence"/>
</dbReference>
<evidence type="ECO:0000256" key="1">
    <source>
        <dbReference type="ARBA" id="ARBA00006484"/>
    </source>
</evidence>
<dbReference type="PRINTS" id="PR00081">
    <property type="entry name" value="GDHRDH"/>
</dbReference>
<reference evidence="5" key="1">
    <citation type="journal article" date="2017" name="Int. J. Syst. Evol. Microbiol.">
        <title>Notoacmeibacter marinus gen. nov., sp. nov., isolated from the gut of a limpet and proposal of Notoacmeibacteraceae fam. nov. in the order Rhizobiales of the class Alphaproteobacteria.</title>
        <authorList>
            <person name="Huang Z."/>
            <person name="Guo F."/>
            <person name="Lai Q."/>
        </authorList>
    </citation>
    <scope>NUCLEOTIDE SEQUENCE [LARGE SCALE GENOMIC DNA]</scope>
    <source>
        <strain evidence="5">XMTR2A4</strain>
    </source>
</reference>
<gene>
    <name evidence="4" type="ORF">B7H23_06660</name>
</gene>
<keyword evidence="5" id="KW-1185">Reference proteome</keyword>
<dbReference type="CDD" id="cd05233">
    <property type="entry name" value="SDR_c"/>
    <property type="match status" value="1"/>
</dbReference>
<dbReference type="PROSITE" id="PS00061">
    <property type="entry name" value="ADH_SHORT"/>
    <property type="match status" value="1"/>
</dbReference>
<evidence type="ECO:0000256" key="2">
    <source>
        <dbReference type="ARBA" id="ARBA00023002"/>
    </source>
</evidence>
<dbReference type="NCBIfam" id="NF005559">
    <property type="entry name" value="PRK07231.1"/>
    <property type="match status" value="1"/>
</dbReference>
<dbReference type="GO" id="GO:0016616">
    <property type="term" value="F:oxidoreductase activity, acting on the CH-OH group of donors, NAD or NADP as acceptor"/>
    <property type="evidence" value="ECO:0007669"/>
    <property type="project" value="UniProtKB-ARBA"/>
</dbReference>
<sequence>MSIEGRTAIVTGGASGIGLAVARVLVKAGAKVVIADMDQQTGETAEEQLSAHGAVQFIRTDVSKRLDVHNLMALAVDHFETIDILVNNAAILERCSLLDLHEDAFRHVLDINVTGAFLTTQAAARLMVSQAENGQPPGIIVNISSLNGRVAMNGQLAYCVSKGAMDQLTRSAAVELAAWGIRVNGVAPGTIATDMVANLTDNPGIRDQILSRTPLGRLGEPDEVADLVKFLVSGRAAYMTGETILVDGGRRALNIPLPPADED</sequence>
<dbReference type="SMART" id="SM00822">
    <property type="entry name" value="PKS_KR"/>
    <property type="match status" value="1"/>
</dbReference>
<dbReference type="Pfam" id="PF13561">
    <property type="entry name" value="adh_short_C2"/>
    <property type="match status" value="1"/>
</dbReference>
<comment type="similarity">
    <text evidence="1">Belongs to the short-chain dehydrogenases/reductases (SDR) family.</text>
</comment>
<evidence type="ECO:0000313" key="5">
    <source>
        <dbReference type="Proteomes" id="UP000215405"/>
    </source>
</evidence>
<dbReference type="PRINTS" id="PR00080">
    <property type="entry name" value="SDRFAMILY"/>
</dbReference>
<organism evidence="4 5">
    <name type="scientific">Notoacmeibacter marinus</name>
    <dbReference type="NCBI Taxonomy" id="1876515"/>
    <lineage>
        <taxon>Bacteria</taxon>
        <taxon>Pseudomonadati</taxon>
        <taxon>Pseudomonadota</taxon>
        <taxon>Alphaproteobacteria</taxon>
        <taxon>Hyphomicrobiales</taxon>
        <taxon>Notoacmeibacteraceae</taxon>
        <taxon>Notoacmeibacter</taxon>
    </lineage>
</organism>
<evidence type="ECO:0000313" key="4">
    <source>
        <dbReference type="EMBL" id="OXT02567.1"/>
    </source>
</evidence>
<dbReference type="RefSeq" id="WP_094076521.1">
    <property type="nucleotide sequence ID" value="NZ_NBYO01000001.1"/>
</dbReference>
<name>A0A231V353_9HYPH</name>
<comment type="caution">
    <text evidence="4">The sequence shown here is derived from an EMBL/GenBank/DDBJ whole genome shotgun (WGS) entry which is preliminary data.</text>
</comment>
<dbReference type="FunFam" id="3.40.50.720:FF:000084">
    <property type="entry name" value="Short-chain dehydrogenase reductase"/>
    <property type="match status" value="1"/>
</dbReference>
<dbReference type="PANTHER" id="PTHR42760">
    <property type="entry name" value="SHORT-CHAIN DEHYDROGENASES/REDUCTASES FAMILY MEMBER"/>
    <property type="match status" value="1"/>
</dbReference>
<dbReference type="InterPro" id="IPR020904">
    <property type="entry name" value="Sc_DH/Rdtase_CS"/>
</dbReference>